<reference evidence="1" key="1">
    <citation type="journal article" date="2023" name="Mol. Phylogenet. Evol.">
        <title>Genome-scale phylogeny and comparative genomics of the fungal order Sordariales.</title>
        <authorList>
            <person name="Hensen N."/>
            <person name="Bonometti L."/>
            <person name="Westerberg I."/>
            <person name="Brannstrom I.O."/>
            <person name="Guillou S."/>
            <person name="Cros-Aarteil S."/>
            <person name="Calhoun S."/>
            <person name="Haridas S."/>
            <person name="Kuo A."/>
            <person name="Mondo S."/>
            <person name="Pangilinan J."/>
            <person name="Riley R."/>
            <person name="LaButti K."/>
            <person name="Andreopoulos B."/>
            <person name="Lipzen A."/>
            <person name="Chen C."/>
            <person name="Yan M."/>
            <person name="Daum C."/>
            <person name="Ng V."/>
            <person name="Clum A."/>
            <person name="Steindorff A."/>
            <person name="Ohm R.A."/>
            <person name="Martin F."/>
            <person name="Silar P."/>
            <person name="Natvig D.O."/>
            <person name="Lalanne C."/>
            <person name="Gautier V."/>
            <person name="Ament-Velasquez S.L."/>
            <person name="Kruys A."/>
            <person name="Hutchinson M.I."/>
            <person name="Powell A.J."/>
            <person name="Barry K."/>
            <person name="Miller A.N."/>
            <person name="Grigoriev I.V."/>
            <person name="Debuchy R."/>
            <person name="Gladieux P."/>
            <person name="Hiltunen Thoren M."/>
            <person name="Johannesson H."/>
        </authorList>
    </citation>
    <scope>NUCLEOTIDE SEQUENCE</scope>
    <source>
        <strain evidence="1">CBS 123565</strain>
    </source>
</reference>
<dbReference type="AlphaFoldDB" id="A0AAN6UJC8"/>
<keyword evidence="2" id="KW-1185">Reference proteome</keyword>
<comment type="caution">
    <text evidence="1">The sequence shown here is derived from an EMBL/GenBank/DDBJ whole genome shotgun (WGS) entry which is preliminary data.</text>
</comment>
<dbReference type="EMBL" id="MU853410">
    <property type="protein sequence ID" value="KAK4133965.1"/>
    <property type="molecule type" value="Genomic_DNA"/>
</dbReference>
<sequence length="179" mass="19106">MLILFIVGIAMAESCSRRVGPVGGRRGGISSRRVVVANAFRGIQAAHIYVTSANAGAAVLRDGVLRPPSAVICVAALPMPVLPIPRELGLTIRPSRLVIRKVRHRTLAQAPRHPDHGIPMNLRYLCCQAALLRSSATGACILQRCRTWSEGCDGSRTHPGCLCSRCGACGHVLGGDQRR</sequence>
<protein>
    <submittedName>
        <fullName evidence="1">Uncharacterized protein</fullName>
    </submittedName>
</protein>
<organism evidence="1 2">
    <name type="scientific">Trichocladium antarcticum</name>
    <dbReference type="NCBI Taxonomy" id="1450529"/>
    <lineage>
        <taxon>Eukaryota</taxon>
        <taxon>Fungi</taxon>
        <taxon>Dikarya</taxon>
        <taxon>Ascomycota</taxon>
        <taxon>Pezizomycotina</taxon>
        <taxon>Sordariomycetes</taxon>
        <taxon>Sordariomycetidae</taxon>
        <taxon>Sordariales</taxon>
        <taxon>Chaetomiaceae</taxon>
        <taxon>Trichocladium</taxon>
    </lineage>
</organism>
<gene>
    <name evidence="1" type="ORF">BT67DRAFT_36547</name>
</gene>
<dbReference type="Proteomes" id="UP001304895">
    <property type="component" value="Unassembled WGS sequence"/>
</dbReference>
<evidence type="ECO:0000313" key="2">
    <source>
        <dbReference type="Proteomes" id="UP001304895"/>
    </source>
</evidence>
<evidence type="ECO:0000313" key="1">
    <source>
        <dbReference type="EMBL" id="KAK4133965.1"/>
    </source>
</evidence>
<reference evidence="1" key="2">
    <citation type="submission" date="2023-05" db="EMBL/GenBank/DDBJ databases">
        <authorList>
            <consortium name="Lawrence Berkeley National Laboratory"/>
            <person name="Steindorff A."/>
            <person name="Hensen N."/>
            <person name="Bonometti L."/>
            <person name="Westerberg I."/>
            <person name="Brannstrom I.O."/>
            <person name="Guillou S."/>
            <person name="Cros-Aarteil S."/>
            <person name="Calhoun S."/>
            <person name="Haridas S."/>
            <person name="Kuo A."/>
            <person name="Mondo S."/>
            <person name="Pangilinan J."/>
            <person name="Riley R."/>
            <person name="Labutti K."/>
            <person name="Andreopoulos B."/>
            <person name="Lipzen A."/>
            <person name="Chen C."/>
            <person name="Yanf M."/>
            <person name="Daum C."/>
            <person name="Ng V."/>
            <person name="Clum A."/>
            <person name="Ohm R."/>
            <person name="Martin F."/>
            <person name="Silar P."/>
            <person name="Natvig D."/>
            <person name="Lalanne C."/>
            <person name="Gautier V."/>
            <person name="Ament-Velasquez S.L."/>
            <person name="Kruys A."/>
            <person name="Hutchinson M.I."/>
            <person name="Powell A.J."/>
            <person name="Barry K."/>
            <person name="Miller A.N."/>
            <person name="Grigoriev I.V."/>
            <person name="Debuchy R."/>
            <person name="Gladieux P."/>
            <person name="Thoren M.H."/>
            <person name="Johannesson H."/>
        </authorList>
    </citation>
    <scope>NUCLEOTIDE SEQUENCE</scope>
    <source>
        <strain evidence="1">CBS 123565</strain>
    </source>
</reference>
<proteinExistence type="predicted"/>
<accession>A0AAN6UJC8</accession>
<name>A0AAN6UJC8_9PEZI</name>